<evidence type="ECO:0008006" key="7">
    <source>
        <dbReference type="Google" id="ProtNLM"/>
    </source>
</evidence>
<evidence type="ECO:0000313" key="5">
    <source>
        <dbReference type="EMBL" id="MFD2418796.1"/>
    </source>
</evidence>
<gene>
    <name evidence="5" type="ORF">ACFSXZ_20930</name>
</gene>
<evidence type="ECO:0000256" key="3">
    <source>
        <dbReference type="SAM" id="MobiDB-lite"/>
    </source>
</evidence>
<organism evidence="5 6">
    <name type="scientific">Amycolatopsis pigmentata</name>
    <dbReference type="NCBI Taxonomy" id="450801"/>
    <lineage>
        <taxon>Bacteria</taxon>
        <taxon>Bacillati</taxon>
        <taxon>Actinomycetota</taxon>
        <taxon>Actinomycetes</taxon>
        <taxon>Pseudonocardiales</taxon>
        <taxon>Pseudonocardiaceae</taxon>
        <taxon>Amycolatopsis</taxon>
    </lineage>
</organism>
<keyword evidence="6" id="KW-1185">Reference proteome</keyword>
<feature type="transmembrane region" description="Helical" evidence="4">
    <location>
        <begin position="34"/>
        <end position="56"/>
    </location>
</feature>
<accession>A0ABW5FY16</accession>
<protein>
    <recommendedName>
        <fullName evidence="7">Mce-associated membrane protein</fullName>
    </recommendedName>
</protein>
<evidence type="ECO:0000256" key="2">
    <source>
        <dbReference type="ARBA" id="ARBA00023136"/>
    </source>
</evidence>
<evidence type="ECO:0000313" key="6">
    <source>
        <dbReference type="Proteomes" id="UP001597417"/>
    </source>
</evidence>
<dbReference type="EMBL" id="JBHUKR010000009">
    <property type="protein sequence ID" value="MFD2418796.1"/>
    <property type="molecule type" value="Genomic_DNA"/>
</dbReference>
<comment type="subcellular location">
    <subcellularLocation>
        <location evidence="1">Membrane</location>
    </subcellularLocation>
</comment>
<sequence>MTGHKPTPYPVSAERPADEDEIATAERAGASRPLTALVVLTVVIVAASGFVVWSWLAQRSSLSANTAVADTAATARLTDDVGTAVKEVFSYDYDNLDRTRRAATTVLVDAATTQYQAVFDAAARQASAEKLIRTTTIASIGARELHGDTAHLLVFLDQQTLNTTTGRQTSTSAALDISARNVDGTWKIAAMNPL</sequence>
<proteinExistence type="predicted"/>
<keyword evidence="4" id="KW-1133">Transmembrane helix</keyword>
<evidence type="ECO:0000256" key="1">
    <source>
        <dbReference type="ARBA" id="ARBA00004370"/>
    </source>
</evidence>
<dbReference type="PANTHER" id="PTHR37042:SF4">
    <property type="entry name" value="OUTER MEMBRANE PROTEIN RV1973"/>
    <property type="match status" value="1"/>
</dbReference>
<feature type="region of interest" description="Disordered" evidence="3">
    <location>
        <begin position="1"/>
        <end position="20"/>
    </location>
</feature>
<keyword evidence="2 4" id="KW-0472">Membrane</keyword>
<evidence type="ECO:0000256" key="4">
    <source>
        <dbReference type="SAM" id="Phobius"/>
    </source>
</evidence>
<reference evidence="6" key="1">
    <citation type="journal article" date="2019" name="Int. J. Syst. Evol. Microbiol.">
        <title>The Global Catalogue of Microorganisms (GCM) 10K type strain sequencing project: providing services to taxonomists for standard genome sequencing and annotation.</title>
        <authorList>
            <consortium name="The Broad Institute Genomics Platform"/>
            <consortium name="The Broad Institute Genome Sequencing Center for Infectious Disease"/>
            <person name="Wu L."/>
            <person name="Ma J."/>
        </authorList>
    </citation>
    <scope>NUCLEOTIDE SEQUENCE [LARGE SCALE GENOMIC DNA]</scope>
    <source>
        <strain evidence="6">CGMCC 4.7645</strain>
    </source>
</reference>
<dbReference type="PANTHER" id="PTHR37042">
    <property type="entry name" value="OUTER MEMBRANE PROTEIN RV1973"/>
    <property type="match status" value="1"/>
</dbReference>
<keyword evidence="4" id="KW-0812">Transmembrane</keyword>
<comment type="caution">
    <text evidence="5">The sequence shown here is derived from an EMBL/GenBank/DDBJ whole genome shotgun (WGS) entry which is preliminary data.</text>
</comment>
<dbReference type="Proteomes" id="UP001597417">
    <property type="component" value="Unassembled WGS sequence"/>
</dbReference>
<dbReference type="RefSeq" id="WP_378266800.1">
    <property type="nucleotide sequence ID" value="NZ_JBHUKR010000009.1"/>
</dbReference>
<name>A0ABW5FY16_9PSEU</name>